<name>A0A7E5WHC3_TRINI</name>
<evidence type="ECO:0000256" key="2">
    <source>
        <dbReference type="SAM" id="SignalP"/>
    </source>
</evidence>
<feature type="compositionally biased region" description="Polar residues" evidence="1">
    <location>
        <begin position="62"/>
        <end position="76"/>
    </location>
</feature>
<protein>
    <submittedName>
        <fullName evidence="4">Uncharacterized protein LOC113502630</fullName>
    </submittedName>
</protein>
<reference evidence="4" key="1">
    <citation type="submission" date="2025-08" db="UniProtKB">
        <authorList>
            <consortium name="RefSeq"/>
        </authorList>
    </citation>
    <scope>IDENTIFICATION</scope>
</reference>
<gene>
    <name evidence="4" type="primary">LOC113502630</name>
</gene>
<feature type="compositionally biased region" description="Polar residues" evidence="1">
    <location>
        <begin position="181"/>
        <end position="191"/>
    </location>
</feature>
<keyword evidence="3" id="KW-1185">Reference proteome</keyword>
<dbReference type="OrthoDB" id="8021718at2759"/>
<feature type="region of interest" description="Disordered" evidence="1">
    <location>
        <begin position="62"/>
        <end position="85"/>
    </location>
</feature>
<sequence>MFIKILALLVLGAAAYCQDYYHHTSPLKTIVRHETPRWEQQNVYTEAIISAQTNGQYIGQQNYGHSSPKRTQSQITRGHDRIQPDIPNNYFEPTPTQEYGQADSSQNLNQIPSGHEQILNRVPEYLFVPAQNPAPVTETILNDTPVYHALRVQPVQQAPRVSYNQQVQNQNVGPHHGISHGGTSHYQSSHNVEYHIQH</sequence>
<dbReference type="GeneID" id="113502630"/>
<feature type="chain" id="PRO_5028821104" evidence="2">
    <location>
        <begin position="18"/>
        <end position="198"/>
    </location>
</feature>
<evidence type="ECO:0000313" key="4">
    <source>
        <dbReference type="RefSeq" id="XP_026740084.1"/>
    </source>
</evidence>
<evidence type="ECO:0000256" key="1">
    <source>
        <dbReference type="SAM" id="MobiDB-lite"/>
    </source>
</evidence>
<organism evidence="3 4">
    <name type="scientific">Trichoplusia ni</name>
    <name type="common">Cabbage looper</name>
    <dbReference type="NCBI Taxonomy" id="7111"/>
    <lineage>
        <taxon>Eukaryota</taxon>
        <taxon>Metazoa</taxon>
        <taxon>Ecdysozoa</taxon>
        <taxon>Arthropoda</taxon>
        <taxon>Hexapoda</taxon>
        <taxon>Insecta</taxon>
        <taxon>Pterygota</taxon>
        <taxon>Neoptera</taxon>
        <taxon>Endopterygota</taxon>
        <taxon>Lepidoptera</taxon>
        <taxon>Glossata</taxon>
        <taxon>Ditrysia</taxon>
        <taxon>Noctuoidea</taxon>
        <taxon>Noctuidae</taxon>
        <taxon>Plusiinae</taxon>
        <taxon>Trichoplusia</taxon>
    </lineage>
</organism>
<accession>A0A7E5WHC3</accession>
<evidence type="ECO:0000313" key="3">
    <source>
        <dbReference type="Proteomes" id="UP000322000"/>
    </source>
</evidence>
<dbReference type="RefSeq" id="XP_026740084.1">
    <property type="nucleotide sequence ID" value="XM_026884283.1"/>
</dbReference>
<dbReference type="InParanoid" id="A0A7E5WHC3"/>
<dbReference type="AlphaFoldDB" id="A0A7E5WHC3"/>
<keyword evidence="2" id="KW-0732">Signal</keyword>
<dbReference type="KEGG" id="tnl:113502630"/>
<feature type="region of interest" description="Disordered" evidence="1">
    <location>
        <begin position="173"/>
        <end position="198"/>
    </location>
</feature>
<dbReference type="Proteomes" id="UP000322000">
    <property type="component" value="Chromosome 17"/>
</dbReference>
<proteinExistence type="predicted"/>
<feature type="signal peptide" evidence="2">
    <location>
        <begin position="1"/>
        <end position="17"/>
    </location>
</feature>